<comment type="caution">
    <text evidence="2">The sequence shown here is derived from an EMBL/GenBank/DDBJ whole genome shotgun (WGS) entry which is preliminary data.</text>
</comment>
<dbReference type="PANTHER" id="PTHR37826">
    <property type="entry name" value="FLOTILLIN BAND_7_5 DOMAIN PROTEIN"/>
    <property type="match status" value="1"/>
</dbReference>
<protein>
    <submittedName>
        <fullName evidence="2">Replication restart DNA helicase PriA</fullName>
    </submittedName>
</protein>
<evidence type="ECO:0000313" key="2">
    <source>
        <dbReference type="EMBL" id="ROR31712.1"/>
    </source>
</evidence>
<proteinExistence type="predicted"/>
<gene>
    <name evidence="2" type="ORF">EDD66_101330</name>
</gene>
<keyword evidence="2" id="KW-0378">Hydrolase</keyword>
<keyword evidence="1" id="KW-0812">Transmembrane</keyword>
<evidence type="ECO:0000313" key="3">
    <source>
        <dbReference type="Proteomes" id="UP000273083"/>
    </source>
</evidence>
<keyword evidence="2" id="KW-0067">ATP-binding</keyword>
<keyword evidence="1" id="KW-1133">Transmembrane helix</keyword>
<reference evidence="2 3" key="1">
    <citation type="submission" date="2018-11" db="EMBL/GenBank/DDBJ databases">
        <title>Genomic Encyclopedia of Type Strains, Phase IV (KMG-IV): sequencing the most valuable type-strain genomes for metagenomic binning, comparative biology and taxonomic classification.</title>
        <authorList>
            <person name="Goeker M."/>
        </authorList>
    </citation>
    <scope>NUCLEOTIDE SEQUENCE [LARGE SCALE GENOMIC DNA]</scope>
    <source>
        <strain evidence="2 3">DSM 26537</strain>
    </source>
</reference>
<dbReference type="RefSeq" id="WP_123607801.1">
    <property type="nucleotide sequence ID" value="NZ_RJVG01000001.1"/>
</dbReference>
<keyword evidence="2" id="KW-0547">Nucleotide-binding</keyword>
<dbReference type="OrthoDB" id="3182597at2"/>
<organism evidence="2 3">
    <name type="scientific">Mobilisporobacter senegalensis</name>
    <dbReference type="NCBI Taxonomy" id="1329262"/>
    <lineage>
        <taxon>Bacteria</taxon>
        <taxon>Bacillati</taxon>
        <taxon>Bacillota</taxon>
        <taxon>Clostridia</taxon>
        <taxon>Lachnospirales</taxon>
        <taxon>Lachnospiraceae</taxon>
        <taxon>Mobilisporobacter</taxon>
    </lineage>
</organism>
<dbReference type="EMBL" id="RJVG01000001">
    <property type="protein sequence ID" value="ROR31712.1"/>
    <property type="molecule type" value="Genomic_DNA"/>
</dbReference>
<dbReference type="GO" id="GO:0004386">
    <property type="term" value="F:helicase activity"/>
    <property type="evidence" value="ECO:0007669"/>
    <property type="project" value="UniProtKB-KW"/>
</dbReference>
<evidence type="ECO:0000256" key="1">
    <source>
        <dbReference type="SAM" id="Phobius"/>
    </source>
</evidence>
<sequence length="355" mass="40086">MVIQYKCPNCGSDMAFDSNSGMLACDSCGRKDNIETFPKENIKSNNEDTHFHGTNNSHTFQEGEVTEYHCKNCGAVILTEPETTATTCSFCGAGVVLSDRLSGELAPVKVIPFTISKEQAQNAFKSWCKKGLLTPKGFMNADRIKSITGIYVPFWLYDLNGSGEVNATCTKVRTYSRGDYDYTETSFFNVYRNVDLTFLKVPVDASEKMNDKLMDKLEPYNYSNLKDFNTPYLAGFIAEKYNYTDKDLFTRAKERANHYVDNYIRSTINGYSTTTYNHKRIDISQMESFYTLLPVWMVCYDYKQSEHIFAMNGQTGKIVGTPPLSIGKIFTWFGGISVISLLILRILTFILGGGF</sequence>
<keyword evidence="1" id="KW-0472">Membrane</keyword>
<dbReference type="Gene3D" id="2.20.28.30">
    <property type="entry name" value="RNA polymerase ii, chain L"/>
    <property type="match status" value="2"/>
</dbReference>
<keyword evidence="3" id="KW-1185">Reference proteome</keyword>
<accession>A0A3N1Y2E8</accession>
<name>A0A3N1Y2E8_9FIRM</name>
<feature type="transmembrane region" description="Helical" evidence="1">
    <location>
        <begin position="329"/>
        <end position="351"/>
    </location>
</feature>
<dbReference type="Proteomes" id="UP000273083">
    <property type="component" value="Unassembled WGS sequence"/>
</dbReference>
<dbReference type="AlphaFoldDB" id="A0A3N1Y2E8"/>
<dbReference type="PANTHER" id="PTHR37826:SF3">
    <property type="entry name" value="J DOMAIN-CONTAINING PROTEIN"/>
    <property type="match status" value="1"/>
</dbReference>
<keyword evidence="2" id="KW-0347">Helicase</keyword>